<evidence type="ECO:0000259" key="8">
    <source>
        <dbReference type="PROSITE" id="PS50850"/>
    </source>
</evidence>
<evidence type="ECO:0000256" key="6">
    <source>
        <dbReference type="ARBA" id="ARBA00023136"/>
    </source>
</evidence>
<dbReference type="InterPro" id="IPR036259">
    <property type="entry name" value="MFS_trans_sf"/>
</dbReference>
<gene>
    <name evidence="9" type="ORF">MGWOODY_Clf79</name>
</gene>
<dbReference type="InterPro" id="IPR020846">
    <property type="entry name" value="MFS_dom"/>
</dbReference>
<feature type="transmembrane region" description="Helical" evidence="7">
    <location>
        <begin position="56"/>
        <end position="76"/>
    </location>
</feature>
<evidence type="ECO:0000313" key="9">
    <source>
        <dbReference type="EMBL" id="CUV05966.1"/>
    </source>
</evidence>
<keyword evidence="4 7" id="KW-0812">Transmembrane</keyword>
<dbReference type="PROSITE" id="PS50850">
    <property type="entry name" value="MFS"/>
    <property type="match status" value="1"/>
</dbReference>
<dbReference type="PANTHER" id="PTHR23513:SF9">
    <property type="entry name" value="ENTEROBACTIN EXPORTER ENTS"/>
    <property type="match status" value="1"/>
</dbReference>
<dbReference type="InterPro" id="IPR010290">
    <property type="entry name" value="TM_effector"/>
</dbReference>
<proteinExistence type="predicted"/>
<organism evidence="9">
    <name type="scientific">hydrothermal vent metagenome</name>
    <dbReference type="NCBI Taxonomy" id="652676"/>
    <lineage>
        <taxon>unclassified sequences</taxon>
        <taxon>metagenomes</taxon>
        <taxon>ecological metagenomes</taxon>
    </lineage>
</organism>
<feature type="transmembrane region" description="Helical" evidence="7">
    <location>
        <begin position="321"/>
        <end position="345"/>
    </location>
</feature>
<evidence type="ECO:0000256" key="4">
    <source>
        <dbReference type="ARBA" id="ARBA00022692"/>
    </source>
</evidence>
<keyword evidence="3" id="KW-1003">Cell membrane</keyword>
<keyword evidence="2" id="KW-0813">Transport</keyword>
<feature type="transmembrane region" description="Helical" evidence="7">
    <location>
        <begin position="182"/>
        <end position="200"/>
    </location>
</feature>
<evidence type="ECO:0000256" key="3">
    <source>
        <dbReference type="ARBA" id="ARBA00022475"/>
    </source>
</evidence>
<dbReference type="Pfam" id="PF05977">
    <property type="entry name" value="MFS_3"/>
    <property type="match status" value="1"/>
</dbReference>
<dbReference type="EMBL" id="FAXA01000477">
    <property type="protein sequence ID" value="CUV05966.1"/>
    <property type="molecule type" value="Genomic_DNA"/>
</dbReference>
<keyword evidence="6 7" id="KW-0472">Membrane</keyword>
<name>A0A160VCM2_9ZZZZ</name>
<feature type="transmembrane region" description="Helical" evidence="7">
    <location>
        <begin position="88"/>
        <end position="108"/>
    </location>
</feature>
<feature type="transmembrane region" description="Helical" evidence="7">
    <location>
        <begin position="357"/>
        <end position="379"/>
    </location>
</feature>
<protein>
    <submittedName>
        <fullName evidence="9">MFS permease</fullName>
    </submittedName>
</protein>
<dbReference type="PANTHER" id="PTHR23513">
    <property type="entry name" value="INTEGRAL MEMBRANE EFFLUX PROTEIN-RELATED"/>
    <property type="match status" value="1"/>
</dbReference>
<feature type="transmembrane region" description="Helical" evidence="7">
    <location>
        <begin position="114"/>
        <end position="130"/>
    </location>
</feature>
<reference evidence="9" key="1">
    <citation type="submission" date="2015-10" db="EMBL/GenBank/DDBJ databases">
        <authorList>
            <person name="Gilbert D.G."/>
        </authorList>
    </citation>
    <scope>NUCLEOTIDE SEQUENCE</scope>
</reference>
<evidence type="ECO:0000256" key="7">
    <source>
        <dbReference type="SAM" id="Phobius"/>
    </source>
</evidence>
<sequence>MKSNLAANLGRAARPISILRQRNFGLIWSAITISQMGSQMEMIVVVWYVLNLTDSPFLVGLTASARMGFNFLALFAGATADLVPRRTLMIIIQAVLAFLALVMLVLIVSGQIEVWHIFIVTLASGLARIFQMPTAQSLAVDSVPIDRIPNAVALISAGGNIALVVGPVLGGLLFEIFGPEGAYVLVASLYIASGSAAMLMGSTRMSEAQKGESVFTLVAQGLRYVKGEQLLWSALLVAVIFNITGFSFHTTLVPIFAKEVLAQDSVGLGILISSFGIGGLVGSMFWASIPNLKHTGLLCILAVFGWHSTMIVFAASTNFYLSVGILVVTGMLFSSSLVLVLTVLMKTGRPEFRGRLMGLRTLAIYAHAFGSLAAGAAAGLLGAPIAAVLSGLFGIGMMAVLALIAPKLRRF</sequence>
<feature type="transmembrane region" description="Helical" evidence="7">
    <location>
        <begin position="151"/>
        <end position="176"/>
    </location>
</feature>
<feature type="domain" description="Major facilitator superfamily (MFS) profile" evidence="8">
    <location>
        <begin position="230"/>
        <end position="411"/>
    </location>
</feature>
<dbReference type="GO" id="GO:0022857">
    <property type="term" value="F:transmembrane transporter activity"/>
    <property type="evidence" value="ECO:0007669"/>
    <property type="project" value="InterPro"/>
</dbReference>
<evidence type="ECO:0000256" key="5">
    <source>
        <dbReference type="ARBA" id="ARBA00022989"/>
    </source>
</evidence>
<dbReference type="AlphaFoldDB" id="A0A160VCM2"/>
<evidence type="ECO:0000256" key="2">
    <source>
        <dbReference type="ARBA" id="ARBA00022448"/>
    </source>
</evidence>
<feature type="transmembrane region" description="Helical" evidence="7">
    <location>
        <begin position="296"/>
        <end position="315"/>
    </location>
</feature>
<keyword evidence="5 7" id="KW-1133">Transmembrane helix</keyword>
<feature type="transmembrane region" description="Helical" evidence="7">
    <location>
        <begin position="385"/>
        <end position="405"/>
    </location>
</feature>
<feature type="transmembrane region" description="Helical" evidence="7">
    <location>
        <begin position="24"/>
        <end position="50"/>
    </location>
</feature>
<feature type="transmembrane region" description="Helical" evidence="7">
    <location>
        <begin position="268"/>
        <end position="289"/>
    </location>
</feature>
<dbReference type="CDD" id="cd06173">
    <property type="entry name" value="MFS_MefA_like"/>
    <property type="match status" value="1"/>
</dbReference>
<dbReference type="SUPFAM" id="SSF103473">
    <property type="entry name" value="MFS general substrate transporter"/>
    <property type="match status" value="1"/>
</dbReference>
<comment type="subcellular location">
    <subcellularLocation>
        <location evidence="1">Cell membrane</location>
        <topology evidence="1">Multi-pass membrane protein</topology>
    </subcellularLocation>
</comment>
<evidence type="ECO:0000256" key="1">
    <source>
        <dbReference type="ARBA" id="ARBA00004651"/>
    </source>
</evidence>
<accession>A0A160VCM2</accession>
<dbReference type="Gene3D" id="1.20.1250.20">
    <property type="entry name" value="MFS general substrate transporter like domains"/>
    <property type="match status" value="1"/>
</dbReference>
<feature type="transmembrane region" description="Helical" evidence="7">
    <location>
        <begin position="230"/>
        <end position="248"/>
    </location>
</feature>
<dbReference type="GO" id="GO:0005886">
    <property type="term" value="C:plasma membrane"/>
    <property type="evidence" value="ECO:0007669"/>
    <property type="project" value="UniProtKB-SubCell"/>
</dbReference>